<dbReference type="GO" id="GO:0003676">
    <property type="term" value="F:nucleic acid binding"/>
    <property type="evidence" value="ECO:0007669"/>
    <property type="project" value="InterPro"/>
</dbReference>
<protein>
    <submittedName>
        <fullName evidence="3">Integrase catalytic region</fullName>
    </submittedName>
</protein>
<dbReference type="InterPro" id="IPR012337">
    <property type="entry name" value="RNaseH-like_sf"/>
</dbReference>
<dbReference type="SUPFAM" id="SSF53098">
    <property type="entry name" value="Ribonuclease H-like"/>
    <property type="match status" value="1"/>
</dbReference>
<dbReference type="PANTHER" id="PTHR35004">
    <property type="entry name" value="TRANSPOSASE RV3428C-RELATED"/>
    <property type="match status" value="1"/>
</dbReference>
<evidence type="ECO:0000259" key="2">
    <source>
        <dbReference type="PROSITE" id="PS50994"/>
    </source>
</evidence>
<feature type="domain" description="Integrase catalytic" evidence="2">
    <location>
        <begin position="133"/>
        <end position="313"/>
    </location>
</feature>
<dbReference type="eggNOG" id="COG4584">
    <property type="taxonomic scope" value="Bacteria"/>
</dbReference>
<dbReference type="KEGG" id="vap:Vapar_5850"/>
<dbReference type="EMBL" id="CP001636">
    <property type="protein sequence ID" value="ACS22437.1"/>
    <property type="molecule type" value="Genomic_DNA"/>
</dbReference>
<dbReference type="PROSITE" id="PS50994">
    <property type="entry name" value="INTEGRASE"/>
    <property type="match status" value="1"/>
</dbReference>
<dbReference type="OrthoDB" id="2065409at2"/>
<dbReference type="HOGENOM" id="CLU_020626_11_0_4"/>
<dbReference type="InterPro" id="IPR036397">
    <property type="entry name" value="RNaseH_sf"/>
</dbReference>
<organism evidence="3">
    <name type="scientific">Variovorax paradoxus (strain S110)</name>
    <dbReference type="NCBI Taxonomy" id="543728"/>
    <lineage>
        <taxon>Bacteria</taxon>
        <taxon>Pseudomonadati</taxon>
        <taxon>Pseudomonadota</taxon>
        <taxon>Betaproteobacteria</taxon>
        <taxon>Burkholderiales</taxon>
        <taxon>Comamonadaceae</taxon>
        <taxon>Variovorax</taxon>
    </lineage>
</organism>
<evidence type="ECO:0000256" key="1">
    <source>
        <dbReference type="ARBA" id="ARBA00009277"/>
    </source>
</evidence>
<sequence>MRLDIRLQREVARLHFYDTSQSNRAIAKSVGISPGAVASVRTLLKAQTLGWNALKELDDEQWCRAIGSADRSVQRQKATPDWSWIHEEMGRPDATRHQLWQEWKETCPDGIEYSQFTEKYREWIKAQHIVLRRTHRPGEELFVDFAGRTVEIRDRAGGPSKFAQIFVAVLGCSNFTYVQATASQTTADWLLCHINCFEAMGGVPKWVVCDNLKAAVVRRTRDDITLNPAYREMLRHYDCVAKPAGPRKPKHKAKAEVGVQIAQRIILFKLRNRVFFNLEELNSDLRHLTVSLNDHPFKKMSGCRRERFESTDRPALKPLPEQPFEICEWRYAVRVGEDHHFEHARCFYSVPFAYARDRVDLRITSTVIEAFSKGRRIAMHALLQTDGEVSTVQDHRPIVHMHVLEGEPKALSSWAESVGPNAAKMIRYHLQERSDATNGIKAARRMRDLARTYGEERFEAVCAYALPLNITALRSITSILSNQADLRVRPLPAATPRPEHVNLRGPHYFGDES</sequence>
<proteinExistence type="inferred from homology"/>
<comment type="similarity">
    <text evidence="1">Belongs to the transposase IS21/IS408/IS1162 family.</text>
</comment>
<dbReference type="InterPro" id="IPR001584">
    <property type="entry name" value="Integrase_cat-core"/>
</dbReference>
<dbReference type="NCBIfam" id="NF033546">
    <property type="entry name" value="transpos_IS21"/>
    <property type="match status" value="1"/>
</dbReference>
<dbReference type="InterPro" id="IPR054353">
    <property type="entry name" value="IstA-like_C"/>
</dbReference>
<dbReference type="GO" id="GO:0015074">
    <property type="term" value="P:DNA integration"/>
    <property type="evidence" value="ECO:0007669"/>
    <property type="project" value="InterPro"/>
</dbReference>
<dbReference type="Gene3D" id="3.30.420.10">
    <property type="entry name" value="Ribonuclease H-like superfamily/Ribonuclease H"/>
    <property type="match status" value="1"/>
</dbReference>
<evidence type="ECO:0000313" key="3">
    <source>
        <dbReference type="EMBL" id="ACS22437.1"/>
    </source>
</evidence>
<dbReference type="PANTHER" id="PTHR35004:SF8">
    <property type="entry name" value="TRANSPOSASE RV3428C-RELATED"/>
    <property type="match status" value="1"/>
</dbReference>
<reference evidence="3" key="1">
    <citation type="submission" date="2009-06" db="EMBL/GenBank/DDBJ databases">
        <title>Complete sequence of chromosome 2 of Variovorax paradoxus S110.</title>
        <authorList>
            <consortium name="US DOE Joint Genome Institute"/>
            <person name="Lucas S."/>
            <person name="Copeland A."/>
            <person name="Lapidus A."/>
            <person name="Glavina del Rio T."/>
            <person name="Tice H."/>
            <person name="Bruce D."/>
            <person name="Goodwin L."/>
            <person name="Pitluck S."/>
            <person name="Chertkov O."/>
            <person name="Brettin T."/>
            <person name="Detter J.C."/>
            <person name="Han C."/>
            <person name="Larimer F."/>
            <person name="Land M."/>
            <person name="Hauser L."/>
            <person name="Kyrpides N."/>
            <person name="Ovchinnikova G."/>
            <person name="Orwin P."/>
            <person name="Leadbetter J.R."/>
            <person name="Spain J.C."/>
            <person name="Han J.I."/>
        </authorList>
    </citation>
    <scope>NUCLEOTIDE SEQUENCE</scope>
    <source>
        <strain evidence="3">S110</strain>
    </source>
</reference>
<accession>C5D093</accession>
<dbReference type="AlphaFoldDB" id="C5D093"/>
<name>C5D093_VARPS</name>
<gene>
    <name evidence="3" type="ordered locus">Vapar_5850</name>
</gene>
<dbReference type="STRING" id="543728.Vapar_5850"/>
<dbReference type="Pfam" id="PF22483">
    <property type="entry name" value="Mu-transpos_C_2"/>
    <property type="match status" value="1"/>
</dbReference>